<keyword evidence="1 3" id="KW-0808">Transferase</keyword>
<feature type="binding site" evidence="3">
    <location>
        <begin position="225"/>
        <end position="227"/>
    </location>
    <ligand>
        <name>NAD(+)</name>
        <dbReference type="ChEBI" id="CHEBI:57540"/>
    </ligand>
</feature>
<dbReference type="SUPFAM" id="SSF52467">
    <property type="entry name" value="DHS-like NAD/FAD-binding domain"/>
    <property type="match status" value="1"/>
</dbReference>
<proteinExistence type="inferred from homology"/>
<dbReference type="Proteomes" id="UP000011014">
    <property type="component" value="Unassembled WGS sequence"/>
</dbReference>
<dbReference type="PROSITE" id="PS50305">
    <property type="entry name" value="SIRTUIN"/>
    <property type="match status" value="1"/>
</dbReference>
<dbReference type="CDD" id="cd01412">
    <property type="entry name" value="SIRT5_Af1_CobB"/>
    <property type="match status" value="1"/>
</dbReference>
<dbReference type="Gene3D" id="3.30.1600.10">
    <property type="entry name" value="SIR2/SIRT2 'Small Domain"/>
    <property type="match status" value="1"/>
</dbReference>
<comment type="catalytic activity">
    <reaction evidence="3">
        <text>N(6)-succinyl-L-lysyl-[protein] + NAD(+) + H2O = 2''-O-succinyl-ADP-D-ribose + nicotinamide + L-lysyl-[protein]</text>
        <dbReference type="Rhea" id="RHEA:47668"/>
        <dbReference type="Rhea" id="RHEA-COMP:9752"/>
        <dbReference type="Rhea" id="RHEA-COMP:11877"/>
        <dbReference type="ChEBI" id="CHEBI:15377"/>
        <dbReference type="ChEBI" id="CHEBI:17154"/>
        <dbReference type="ChEBI" id="CHEBI:29969"/>
        <dbReference type="ChEBI" id="CHEBI:57540"/>
        <dbReference type="ChEBI" id="CHEBI:87830"/>
        <dbReference type="ChEBI" id="CHEBI:87832"/>
    </reaction>
</comment>
<dbReference type="InterPro" id="IPR029035">
    <property type="entry name" value="DHS-like_NAD/FAD-binding_dom"/>
</dbReference>
<feature type="binding site" evidence="3">
    <location>
        <position position="69"/>
    </location>
    <ligand>
        <name>substrate</name>
    </ligand>
</feature>
<dbReference type="GO" id="GO:0036055">
    <property type="term" value="F:protein-succinyllysine desuccinylase activity"/>
    <property type="evidence" value="ECO:0007669"/>
    <property type="project" value="UniProtKB-UniRule"/>
</dbReference>
<name>E4YWQ7_OIKDI</name>
<protein>
    <recommendedName>
        <fullName evidence="3">NAD-dependent protein deacylase</fullName>
        <ecNumber evidence="3">2.3.1.-</ecNumber>
    </recommendedName>
    <alternativeName>
        <fullName evidence="3">Regulatory protein SIR2 homolog 5</fullName>
    </alternativeName>
</protein>
<dbReference type="InterPro" id="IPR003000">
    <property type="entry name" value="Sirtuin"/>
</dbReference>
<comment type="subcellular location">
    <subcellularLocation>
        <location evidence="3">Mitochondrion</location>
    </subcellularLocation>
</comment>
<keyword evidence="3" id="KW-0496">Mitochondrion</keyword>
<dbReference type="InterPro" id="IPR050134">
    <property type="entry name" value="NAD-dep_sirtuin_deacylases"/>
</dbReference>
<dbReference type="InterPro" id="IPR027546">
    <property type="entry name" value="Sirtuin_class_III"/>
</dbReference>
<evidence type="ECO:0000313" key="6">
    <source>
        <dbReference type="EMBL" id="CBY39890.1"/>
    </source>
</evidence>
<dbReference type="PANTHER" id="PTHR11085">
    <property type="entry name" value="NAD-DEPENDENT PROTEIN DEACYLASE SIRTUIN-5, MITOCHONDRIAL-RELATED"/>
    <property type="match status" value="1"/>
</dbReference>
<dbReference type="EMBL" id="FN655693">
    <property type="protein sequence ID" value="CBY39890.1"/>
    <property type="molecule type" value="Genomic_DNA"/>
</dbReference>
<dbReference type="GO" id="GO:0061697">
    <property type="term" value="F:protein-glutaryllysine deglutarylase activity"/>
    <property type="evidence" value="ECO:0007669"/>
    <property type="project" value="RHEA"/>
</dbReference>
<evidence type="ECO:0000259" key="5">
    <source>
        <dbReference type="PROSITE" id="PS50305"/>
    </source>
</evidence>
<feature type="active site" description="Proton acceptor" evidence="3 4">
    <location>
        <position position="110"/>
    </location>
</feature>
<evidence type="ECO:0000256" key="2">
    <source>
        <dbReference type="ARBA" id="ARBA00023027"/>
    </source>
</evidence>
<feature type="binding site" evidence="3 4">
    <location>
        <position position="118"/>
    </location>
    <ligand>
        <name>Zn(2+)</name>
        <dbReference type="ChEBI" id="CHEBI:29105"/>
    </ligand>
</feature>
<dbReference type="GO" id="GO:0017136">
    <property type="term" value="F:histone deacetylase activity, NAD-dependent"/>
    <property type="evidence" value="ECO:0007669"/>
    <property type="project" value="TreeGrafter"/>
</dbReference>
<dbReference type="PANTHER" id="PTHR11085:SF10">
    <property type="entry name" value="NAD-DEPENDENT PROTEIN DEACYLASE SIRTUIN-5, MITOCHONDRIAL-RELATED"/>
    <property type="match status" value="1"/>
</dbReference>
<comment type="similarity">
    <text evidence="3">Belongs to the sirtuin family. Class III subfamily.</text>
</comment>
<keyword evidence="2 3" id="KW-0520">NAD</keyword>
<comment type="domain">
    <text evidence="3">In contrast to class I sirtuins, class III sirtuins have only weak deacetylase activity. Difference in substrate specificity is probably due to a larger hydrophobic pocket with 2 residues (Tyr-69 and Arg-72) that bind to malonylated and succinylated substrates and define the specificity.</text>
</comment>
<accession>E4YWQ7</accession>
<dbReference type="GO" id="GO:0008270">
    <property type="term" value="F:zinc ion binding"/>
    <property type="evidence" value="ECO:0007669"/>
    <property type="project" value="UniProtKB-UniRule"/>
</dbReference>
<feature type="domain" description="Deacetylase sirtuin-type" evidence="5">
    <location>
        <begin position="1"/>
        <end position="258"/>
    </location>
</feature>
<dbReference type="GO" id="GO:0070403">
    <property type="term" value="F:NAD+ binding"/>
    <property type="evidence" value="ECO:0007669"/>
    <property type="project" value="UniProtKB-UniRule"/>
</dbReference>
<dbReference type="GO" id="GO:0005739">
    <property type="term" value="C:mitochondrion"/>
    <property type="evidence" value="ECO:0007669"/>
    <property type="project" value="UniProtKB-SubCell"/>
</dbReference>
<comment type="catalytic activity">
    <reaction evidence="3">
        <text>N(6)-glutaryl-L-lysyl-[protein] + NAD(+) + H2O = 2''-O-glutaryl-ADP-D-ribose + nicotinamide + L-lysyl-[protein]</text>
        <dbReference type="Rhea" id="RHEA:47664"/>
        <dbReference type="Rhea" id="RHEA-COMP:9752"/>
        <dbReference type="Rhea" id="RHEA-COMP:11875"/>
        <dbReference type="ChEBI" id="CHEBI:15377"/>
        <dbReference type="ChEBI" id="CHEBI:17154"/>
        <dbReference type="ChEBI" id="CHEBI:29969"/>
        <dbReference type="ChEBI" id="CHEBI:57540"/>
        <dbReference type="ChEBI" id="CHEBI:87828"/>
        <dbReference type="ChEBI" id="CHEBI:87829"/>
    </reaction>
</comment>
<dbReference type="HAMAP" id="MF_01121">
    <property type="entry name" value="Sirtuin_ClassIII"/>
    <property type="match status" value="1"/>
</dbReference>
<dbReference type="InterPro" id="IPR026590">
    <property type="entry name" value="Ssirtuin_cat_dom"/>
</dbReference>
<evidence type="ECO:0000256" key="4">
    <source>
        <dbReference type="PROSITE-ProRule" id="PRU00236"/>
    </source>
</evidence>
<feature type="binding site" evidence="3 4">
    <location>
        <position position="162"/>
    </location>
    <ligand>
        <name>Zn(2+)</name>
        <dbReference type="ChEBI" id="CHEBI:29105"/>
    </ligand>
</feature>
<reference evidence="6" key="1">
    <citation type="journal article" date="2010" name="Science">
        <title>Plasticity of animal genome architecture unmasked by rapid evolution of a pelagic tunicate.</title>
        <authorList>
            <person name="Denoeud F."/>
            <person name="Henriet S."/>
            <person name="Mungpakdee S."/>
            <person name="Aury J.M."/>
            <person name="Da Silva C."/>
            <person name="Brinkmann H."/>
            <person name="Mikhaleva J."/>
            <person name="Olsen L.C."/>
            <person name="Jubin C."/>
            <person name="Canestro C."/>
            <person name="Bouquet J.M."/>
            <person name="Danks G."/>
            <person name="Poulain J."/>
            <person name="Campsteijn C."/>
            <person name="Adamski M."/>
            <person name="Cross I."/>
            <person name="Yadetie F."/>
            <person name="Muffato M."/>
            <person name="Louis A."/>
            <person name="Butcher S."/>
            <person name="Tsagkogeorga G."/>
            <person name="Konrad A."/>
            <person name="Singh S."/>
            <person name="Jensen M.F."/>
            <person name="Cong E.H."/>
            <person name="Eikeseth-Otteraa H."/>
            <person name="Noel B."/>
            <person name="Anthouard V."/>
            <person name="Porcel B.M."/>
            <person name="Kachouri-Lafond R."/>
            <person name="Nishino A."/>
            <person name="Ugolini M."/>
            <person name="Chourrout P."/>
            <person name="Nishida H."/>
            <person name="Aasland R."/>
            <person name="Huzurbazar S."/>
            <person name="Westhof E."/>
            <person name="Delsuc F."/>
            <person name="Lehrach H."/>
            <person name="Reinhardt R."/>
            <person name="Weissenbach J."/>
            <person name="Roy S.W."/>
            <person name="Artiguenave F."/>
            <person name="Postlethwait J.H."/>
            <person name="Manak J.R."/>
            <person name="Thompson E.M."/>
            <person name="Jaillon O."/>
            <person name="Du Pasquier L."/>
            <person name="Boudinot P."/>
            <person name="Liberles D.A."/>
            <person name="Volff J.N."/>
            <person name="Philippe H."/>
            <person name="Lenhard B."/>
            <person name="Roest Crollius H."/>
            <person name="Wincker P."/>
            <person name="Chourrout D."/>
        </authorList>
    </citation>
    <scope>NUCLEOTIDE SEQUENCE [LARGE SCALE GENOMIC DNA]</scope>
</reference>
<evidence type="ECO:0000256" key="1">
    <source>
        <dbReference type="ARBA" id="ARBA00022679"/>
    </source>
</evidence>
<comment type="cofactor">
    <cofactor evidence="3">
        <name>Zn(2+)</name>
        <dbReference type="ChEBI" id="CHEBI:29105"/>
    </cofactor>
    <text evidence="3">Binds 1 zinc ion per subunit.</text>
</comment>
<dbReference type="Pfam" id="PF02146">
    <property type="entry name" value="SIR2"/>
    <property type="match status" value="1"/>
</dbReference>
<comment type="function">
    <text evidence="3">NAD-dependent lysine demalonylase, desuccinylase and deglutarylase that specifically removes malonyl, succinyl and glutaryl groups on target proteins. Has weak NAD-dependent protein deacetylase activity; however this activity may not be physiologically relevant in vivo.</text>
</comment>
<comment type="caution">
    <text evidence="3">Lacks conserved residue(s) required for the propagation of feature annotation.</text>
</comment>
<feature type="binding site" evidence="3">
    <location>
        <position position="243"/>
    </location>
    <ligand>
        <name>NAD(+)</name>
        <dbReference type="ChEBI" id="CHEBI:57540"/>
    </ligand>
</feature>
<dbReference type="InterPro" id="IPR026591">
    <property type="entry name" value="Sirtuin_cat_small_dom_sf"/>
</dbReference>
<keyword evidence="3 4" id="KW-0479">Metal-binding</keyword>
<dbReference type="GO" id="GO:0005634">
    <property type="term" value="C:nucleus"/>
    <property type="evidence" value="ECO:0007669"/>
    <property type="project" value="TreeGrafter"/>
</dbReference>
<dbReference type="GO" id="GO:0036054">
    <property type="term" value="F:protein-malonyllysine demalonylase activity"/>
    <property type="evidence" value="ECO:0007669"/>
    <property type="project" value="UniProtKB-UniRule"/>
</dbReference>
<feature type="binding site" evidence="3">
    <location>
        <position position="72"/>
    </location>
    <ligand>
        <name>substrate</name>
    </ligand>
</feature>
<comment type="catalytic activity">
    <reaction evidence="3">
        <text>N(6)-malonyl-L-lysyl-[protein] + NAD(+) + H2O = 2''-O-malonyl-ADP-D-ribose + nicotinamide + L-lysyl-[protein]</text>
        <dbReference type="Rhea" id="RHEA:47672"/>
        <dbReference type="Rhea" id="RHEA-COMP:9752"/>
        <dbReference type="Rhea" id="RHEA-COMP:11878"/>
        <dbReference type="ChEBI" id="CHEBI:15377"/>
        <dbReference type="ChEBI" id="CHEBI:17154"/>
        <dbReference type="ChEBI" id="CHEBI:29969"/>
        <dbReference type="ChEBI" id="CHEBI:57540"/>
        <dbReference type="ChEBI" id="CHEBI:87831"/>
        <dbReference type="ChEBI" id="CHEBI:87833"/>
    </reaction>
</comment>
<sequence length="258" mass="28125">MKISSCRASFSKILHEAQKVVVITGAGVSAESNIPTFRGAGGYWRRYEATSLATPGAFRSNPSLVWEFYHYRRELSKNLSMEIRDDFFLITTNSDGLHQRAGNKNVLELHGALYNVKCTVCSYKGINNDSPIVTALEGKGGPDANQTPAMIPIKDLPACPECGGLLRPDIVWFGENLDHGAIEKASKKAEEADLVIIVGTTSVVYPAAMIAPNAANRGVPVAEFNIEHSNHTSEFQFHFQGPSGTTLPKMLGFQELLQ</sequence>
<evidence type="ECO:0000256" key="3">
    <source>
        <dbReference type="HAMAP-Rule" id="MF_03160"/>
    </source>
</evidence>
<dbReference type="AlphaFoldDB" id="E4YWQ7"/>
<gene>
    <name evidence="6" type="ORF">GSOID_T00020489001</name>
</gene>
<organism evidence="6">
    <name type="scientific">Oikopleura dioica</name>
    <name type="common">Tunicate</name>
    <dbReference type="NCBI Taxonomy" id="34765"/>
    <lineage>
        <taxon>Eukaryota</taxon>
        <taxon>Metazoa</taxon>
        <taxon>Chordata</taxon>
        <taxon>Tunicata</taxon>
        <taxon>Appendicularia</taxon>
        <taxon>Copelata</taxon>
        <taxon>Oikopleuridae</taxon>
        <taxon>Oikopleura</taxon>
    </lineage>
</organism>
<feature type="binding site" evidence="4">
    <location>
        <position position="159"/>
    </location>
    <ligand>
        <name>Zn(2+)</name>
        <dbReference type="ChEBI" id="CHEBI:29105"/>
    </ligand>
</feature>
<dbReference type="EC" id="2.3.1.-" evidence="3"/>
<keyword evidence="3 4" id="KW-0862">Zinc</keyword>
<dbReference type="Gene3D" id="3.40.50.1220">
    <property type="entry name" value="TPP-binding domain"/>
    <property type="match status" value="1"/>
</dbReference>
<feature type="binding site" evidence="4">
    <location>
        <position position="121"/>
    </location>
    <ligand>
        <name>Zn(2+)</name>
        <dbReference type="ChEBI" id="CHEBI:29105"/>
    </ligand>
</feature>